<proteinExistence type="predicted"/>
<keyword evidence="1" id="KW-0732">Signal</keyword>
<feature type="signal peptide" evidence="1">
    <location>
        <begin position="1"/>
        <end position="18"/>
    </location>
</feature>
<dbReference type="EMBL" id="FJVC01000275">
    <property type="protein sequence ID" value="CZT47097.1"/>
    <property type="molecule type" value="Genomic_DNA"/>
</dbReference>
<evidence type="ECO:0000256" key="1">
    <source>
        <dbReference type="SAM" id="SignalP"/>
    </source>
</evidence>
<sequence>MLLSLLVCWTTNLNGVGSRDPALHGQTELYVWYHHDAEIQSGNPRHNSRIIDTMHMNE</sequence>
<protein>
    <submittedName>
        <fullName evidence="2">Uncharacterized protein</fullName>
    </submittedName>
</protein>
<evidence type="ECO:0000313" key="3">
    <source>
        <dbReference type="Proteomes" id="UP000177625"/>
    </source>
</evidence>
<name>A0A1E1MDG2_RHYSE</name>
<organism evidence="2 3">
    <name type="scientific">Rhynchosporium secalis</name>
    <name type="common">Barley scald fungus</name>
    <dbReference type="NCBI Taxonomy" id="38038"/>
    <lineage>
        <taxon>Eukaryota</taxon>
        <taxon>Fungi</taxon>
        <taxon>Dikarya</taxon>
        <taxon>Ascomycota</taxon>
        <taxon>Pezizomycotina</taxon>
        <taxon>Leotiomycetes</taxon>
        <taxon>Helotiales</taxon>
        <taxon>Ploettnerulaceae</taxon>
        <taxon>Rhynchosporium</taxon>
    </lineage>
</organism>
<dbReference type="AlphaFoldDB" id="A0A1E1MDG2"/>
<dbReference type="Proteomes" id="UP000177625">
    <property type="component" value="Unassembled WGS sequence"/>
</dbReference>
<reference evidence="3" key="1">
    <citation type="submission" date="2016-03" db="EMBL/GenBank/DDBJ databases">
        <authorList>
            <person name="Guldener U."/>
        </authorList>
    </citation>
    <scope>NUCLEOTIDE SEQUENCE [LARGE SCALE GENOMIC DNA]</scope>
</reference>
<gene>
    <name evidence="2" type="ORF">RSE6_07626</name>
</gene>
<feature type="chain" id="PRO_5009448197" evidence="1">
    <location>
        <begin position="19"/>
        <end position="58"/>
    </location>
</feature>
<keyword evidence="3" id="KW-1185">Reference proteome</keyword>
<accession>A0A1E1MDG2</accession>
<evidence type="ECO:0000313" key="2">
    <source>
        <dbReference type="EMBL" id="CZT47097.1"/>
    </source>
</evidence>